<name>A0ACB9B268_ARCLA</name>
<sequence>MFFIFILHLGFASAAAKIPIHLVYEIDYQNMIMGIGKRVMILHFSIIIINMNNISRSTSLDSHHLSKKIKQSTSSSTATATTTAIADVLMDQNLLYEVLKHVDAKTLGASVCVCRQWNQTVQDEWLWELICSRHWESIRCKQ</sequence>
<proteinExistence type="predicted"/>
<reference evidence="1 2" key="2">
    <citation type="journal article" date="2022" name="Mol. Ecol. Resour.">
        <title>The genomes of chicory, endive, great burdock and yacon provide insights into Asteraceae paleo-polyploidization history and plant inulin production.</title>
        <authorList>
            <person name="Fan W."/>
            <person name="Wang S."/>
            <person name="Wang H."/>
            <person name="Wang A."/>
            <person name="Jiang F."/>
            <person name="Liu H."/>
            <person name="Zhao H."/>
            <person name="Xu D."/>
            <person name="Zhang Y."/>
        </authorList>
    </citation>
    <scope>NUCLEOTIDE SEQUENCE [LARGE SCALE GENOMIC DNA]</scope>
    <source>
        <strain evidence="2">cv. Niubang</strain>
    </source>
</reference>
<evidence type="ECO:0000313" key="1">
    <source>
        <dbReference type="EMBL" id="KAI3715974.1"/>
    </source>
</evidence>
<dbReference type="Proteomes" id="UP001055879">
    <property type="component" value="Linkage Group LG07"/>
</dbReference>
<accession>A0ACB9B268</accession>
<organism evidence="1 2">
    <name type="scientific">Arctium lappa</name>
    <name type="common">Greater burdock</name>
    <name type="synonym">Lappa major</name>
    <dbReference type="NCBI Taxonomy" id="4217"/>
    <lineage>
        <taxon>Eukaryota</taxon>
        <taxon>Viridiplantae</taxon>
        <taxon>Streptophyta</taxon>
        <taxon>Embryophyta</taxon>
        <taxon>Tracheophyta</taxon>
        <taxon>Spermatophyta</taxon>
        <taxon>Magnoliopsida</taxon>
        <taxon>eudicotyledons</taxon>
        <taxon>Gunneridae</taxon>
        <taxon>Pentapetalae</taxon>
        <taxon>asterids</taxon>
        <taxon>campanulids</taxon>
        <taxon>Asterales</taxon>
        <taxon>Asteraceae</taxon>
        <taxon>Carduoideae</taxon>
        <taxon>Cardueae</taxon>
        <taxon>Arctiinae</taxon>
        <taxon>Arctium</taxon>
    </lineage>
</organism>
<reference evidence="2" key="1">
    <citation type="journal article" date="2022" name="Mol. Ecol. Resour.">
        <title>The genomes of chicory, endive, great burdock and yacon provide insights into Asteraceae palaeo-polyploidization history and plant inulin production.</title>
        <authorList>
            <person name="Fan W."/>
            <person name="Wang S."/>
            <person name="Wang H."/>
            <person name="Wang A."/>
            <person name="Jiang F."/>
            <person name="Liu H."/>
            <person name="Zhao H."/>
            <person name="Xu D."/>
            <person name="Zhang Y."/>
        </authorList>
    </citation>
    <scope>NUCLEOTIDE SEQUENCE [LARGE SCALE GENOMIC DNA]</scope>
    <source>
        <strain evidence="2">cv. Niubang</strain>
    </source>
</reference>
<evidence type="ECO:0000313" key="2">
    <source>
        <dbReference type="Proteomes" id="UP001055879"/>
    </source>
</evidence>
<protein>
    <submittedName>
        <fullName evidence="1">Uncharacterized protein</fullName>
    </submittedName>
</protein>
<gene>
    <name evidence="1" type="ORF">L6452_22977</name>
</gene>
<comment type="caution">
    <text evidence="1">The sequence shown here is derived from an EMBL/GenBank/DDBJ whole genome shotgun (WGS) entry which is preliminary data.</text>
</comment>
<dbReference type="EMBL" id="CM042053">
    <property type="protein sequence ID" value="KAI3715974.1"/>
    <property type="molecule type" value="Genomic_DNA"/>
</dbReference>
<keyword evidence="2" id="KW-1185">Reference proteome</keyword>